<dbReference type="InterPro" id="IPR036259">
    <property type="entry name" value="MFS_trans_sf"/>
</dbReference>
<comment type="subcellular location">
    <subcellularLocation>
        <location evidence="1">Cell membrane</location>
        <topology evidence="1">Multi-pass membrane protein</topology>
    </subcellularLocation>
</comment>
<feature type="transmembrane region" description="Helical" evidence="6">
    <location>
        <begin position="148"/>
        <end position="170"/>
    </location>
</feature>
<feature type="transmembrane region" description="Helical" evidence="6">
    <location>
        <begin position="476"/>
        <end position="497"/>
    </location>
</feature>
<name>A0A0R2MRB1_9LACO</name>
<dbReference type="InterPro" id="IPR020846">
    <property type="entry name" value="MFS_dom"/>
</dbReference>
<evidence type="ECO:0000256" key="1">
    <source>
        <dbReference type="ARBA" id="ARBA00004651"/>
    </source>
</evidence>
<dbReference type="PATRIC" id="fig|942150.3.peg.878"/>
<accession>A0A0R2MRB1</accession>
<keyword evidence="5 6" id="KW-0472">Membrane</keyword>
<dbReference type="AlphaFoldDB" id="A0A0R2MRB1"/>
<proteinExistence type="predicted"/>
<evidence type="ECO:0000259" key="7">
    <source>
        <dbReference type="PROSITE" id="PS50850"/>
    </source>
</evidence>
<gene>
    <name evidence="8" type="ORF">IV64_GL000856</name>
</gene>
<comment type="caution">
    <text evidence="8">The sequence shown here is derived from an EMBL/GenBank/DDBJ whole genome shotgun (WGS) entry which is preliminary data.</text>
</comment>
<sequence>MFILQSVFTYFGGISVSKKVIMIVTIALLLSNAMNGLDSTIISTALPAIISDLHGLQLMGWIVAVFLLGGAVTTPLWSKLGERIGNKSAYQISTLIFVLGALLEGLAPNIIFLIAARTVMGIGSGGMTAIPYIIYAEIYKDPVKRGKVFGYVTASFSTAAIIGPLVGGFIVDNFGWHWVFYINVPIGLASIAIIQWLYRAPAVKPATDKVDYLGAVLLSGGLVSLLVGIEMIGKLPAAIIGLIILLAISLLVALTMVERRASDPIIPLRLFKNRYLLAAFVMFFLIYGFFVGFNVYVPMWAQGLLGTTAVIGGVTQIPGSVTNFLGAQWSGNMERRWSTRTVVMIGFGGMLIACGLLALAGRQTNYGFLLLASAFQGCGIGICFTVLQVSVQQQARHQDVPIATSFSLLVRMLGQTFMASIYSIVLNHALTTGVAKSGGQITMNMMNELSDATSASKLPAHLLPAMRTILHTGLHHIMGVALVLLVIGLAVNIWGFCAPKSKPAHHWWSALGVRHDLNQ</sequence>
<feature type="transmembrane region" description="Helical" evidence="6">
    <location>
        <begin position="337"/>
        <end position="360"/>
    </location>
</feature>
<feature type="domain" description="Major facilitator superfamily (MFS) profile" evidence="7">
    <location>
        <begin position="24"/>
        <end position="491"/>
    </location>
</feature>
<feature type="transmembrane region" description="Helical" evidence="6">
    <location>
        <begin position="235"/>
        <end position="254"/>
    </location>
</feature>
<dbReference type="SUPFAM" id="SSF103473">
    <property type="entry name" value="MFS general substrate transporter"/>
    <property type="match status" value="1"/>
</dbReference>
<evidence type="ECO:0000256" key="3">
    <source>
        <dbReference type="ARBA" id="ARBA00022692"/>
    </source>
</evidence>
<keyword evidence="9" id="KW-1185">Reference proteome</keyword>
<feature type="transmembrane region" description="Helical" evidence="6">
    <location>
        <begin position="210"/>
        <end position="229"/>
    </location>
</feature>
<dbReference type="EMBL" id="JQCL01000008">
    <property type="protein sequence ID" value="KRO14683.1"/>
    <property type="molecule type" value="Genomic_DNA"/>
</dbReference>
<feature type="transmembrane region" description="Helical" evidence="6">
    <location>
        <begin position="114"/>
        <end position="136"/>
    </location>
</feature>
<feature type="transmembrane region" description="Helical" evidence="6">
    <location>
        <begin position="176"/>
        <end position="198"/>
    </location>
</feature>
<feature type="transmembrane region" description="Helical" evidence="6">
    <location>
        <begin position="58"/>
        <end position="77"/>
    </location>
</feature>
<dbReference type="InterPro" id="IPR011701">
    <property type="entry name" value="MFS"/>
</dbReference>
<keyword evidence="2" id="KW-0813">Transport</keyword>
<dbReference type="Gene3D" id="1.20.1250.20">
    <property type="entry name" value="MFS general substrate transporter like domains"/>
    <property type="match status" value="1"/>
</dbReference>
<dbReference type="PANTHER" id="PTHR23501:SF191">
    <property type="entry name" value="VACUOLAR BASIC AMINO ACID TRANSPORTER 4"/>
    <property type="match status" value="1"/>
</dbReference>
<feature type="transmembrane region" description="Helical" evidence="6">
    <location>
        <begin position="408"/>
        <end position="430"/>
    </location>
</feature>
<evidence type="ECO:0000256" key="5">
    <source>
        <dbReference type="ARBA" id="ARBA00023136"/>
    </source>
</evidence>
<keyword evidence="3 6" id="KW-0812">Transmembrane</keyword>
<evidence type="ECO:0000256" key="6">
    <source>
        <dbReference type="SAM" id="Phobius"/>
    </source>
</evidence>
<dbReference type="Proteomes" id="UP000051783">
    <property type="component" value="Unassembled WGS sequence"/>
</dbReference>
<dbReference type="Pfam" id="PF07690">
    <property type="entry name" value="MFS_1"/>
    <property type="match status" value="1"/>
</dbReference>
<dbReference type="PROSITE" id="PS50850">
    <property type="entry name" value="MFS"/>
    <property type="match status" value="1"/>
</dbReference>
<dbReference type="PANTHER" id="PTHR23501">
    <property type="entry name" value="MAJOR FACILITATOR SUPERFAMILY"/>
    <property type="match status" value="1"/>
</dbReference>
<dbReference type="Gene3D" id="1.20.1720.10">
    <property type="entry name" value="Multidrug resistance protein D"/>
    <property type="match status" value="1"/>
</dbReference>
<organism evidence="8 9">
    <name type="scientific">Lactiplantibacillus xiangfangensis</name>
    <dbReference type="NCBI Taxonomy" id="942150"/>
    <lineage>
        <taxon>Bacteria</taxon>
        <taxon>Bacillati</taxon>
        <taxon>Bacillota</taxon>
        <taxon>Bacilli</taxon>
        <taxon>Lactobacillales</taxon>
        <taxon>Lactobacillaceae</taxon>
        <taxon>Lactiplantibacillus</taxon>
    </lineage>
</organism>
<dbReference type="GO" id="GO:0022857">
    <property type="term" value="F:transmembrane transporter activity"/>
    <property type="evidence" value="ECO:0007669"/>
    <property type="project" value="InterPro"/>
</dbReference>
<evidence type="ECO:0000313" key="8">
    <source>
        <dbReference type="EMBL" id="KRO14683.1"/>
    </source>
</evidence>
<feature type="transmembrane region" description="Helical" evidence="6">
    <location>
        <begin position="366"/>
        <end position="387"/>
    </location>
</feature>
<feature type="transmembrane region" description="Helical" evidence="6">
    <location>
        <begin position="275"/>
        <end position="297"/>
    </location>
</feature>
<dbReference type="GO" id="GO:0005886">
    <property type="term" value="C:plasma membrane"/>
    <property type="evidence" value="ECO:0007669"/>
    <property type="project" value="UniProtKB-SubCell"/>
</dbReference>
<evidence type="ECO:0000256" key="2">
    <source>
        <dbReference type="ARBA" id="ARBA00022448"/>
    </source>
</evidence>
<evidence type="ECO:0000313" key="9">
    <source>
        <dbReference type="Proteomes" id="UP000051783"/>
    </source>
</evidence>
<keyword evidence="4 6" id="KW-1133">Transmembrane helix</keyword>
<evidence type="ECO:0000256" key="4">
    <source>
        <dbReference type="ARBA" id="ARBA00022989"/>
    </source>
</evidence>
<feature type="transmembrane region" description="Helical" evidence="6">
    <location>
        <begin position="89"/>
        <end position="108"/>
    </location>
</feature>
<reference evidence="8 9" key="1">
    <citation type="journal article" date="2015" name="Genome Announc.">
        <title>Expanding the biotechnology potential of lactobacilli through comparative genomics of 213 strains and associated genera.</title>
        <authorList>
            <person name="Sun Z."/>
            <person name="Harris H.M."/>
            <person name="McCann A."/>
            <person name="Guo C."/>
            <person name="Argimon S."/>
            <person name="Zhang W."/>
            <person name="Yang X."/>
            <person name="Jeffery I.B."/>
            <person name="Cooney J.C."/>
            <person name="Kagawa T.F."/>
            <person name="Liu W."/>
            <person name="Song Y."/>
            <person name="Salvetti E."/>
            <person name="Wrobel A."/>
            <person name="Rasinkangas P."/>
            <person name="Parkhill J."/>
            <person name="Rea M.C."/>
            <person name="O'Sullivan O."/>
            <person name="Ritari J."/>
            <person name="Douillard F.P."/>
            <person name="Paul Ross R."/>
            <person name="Yang R."/>
            <person name="Briner A.E."/>
            <person name="Felis G.E."/>
            <person name="de Vos W.M."/>
            <person name="Barrangou R."/>
            <person name="Klaenhammer T.R."/>
            <person name="Caufield P.W."/>
            <person name="Cui Y."/>
            <person name="Zhang H."/>
            <person name="O'Toole P.W."/>
        </authorList>
    </citation>
    <scope>NUCLEOTIDE SEQUENCE [LARGE SCALE GENOMIC DNA]</scope>
    <source>
        <strain evidence="8 9">LMG 26013</strain>
    </source>
</reference>
<protein>
    <submittedName>
        <fullName evidence="8">Transporter, major facilitator family protein</fullName>
    </submittedName>
</protein>
<dbReference type="STRING" id="942150.IV64_GL000856"/>